<accession>A0A6M3J2R7</accession>
<dbReference type="InterPro" id="IPR044925">
    <property type="entry name" value="His-Me_finger_sf"/>
</dbReference>
<dbReference type="SUPFAM" id="SSF54060">
    <property type="entry name" value="His-Me finger endonucleases"/>
    <property type="match status" value="1"/>
</dbReference>
<evidence type="ECO:0000313" key="3">
    <source>
        <dbReference type="EMBL" id="QJA63451.1"/>
    </source>
</evidence>
<feature type="region of interest" description="Disordered" evidence="1">
    <location>
        <begin position="162"/>
        <end position="181"/>
    </location>
</feature>
<dbReference type="InterPro" id="IPR044930">
    <property type="entry name" value="Homing_endonuclease_His-Me"/>
</dbReference>
<dbReference type="GO" id="GO:0004519">
    <property type="term" value="F:endonuclease activity"/>
    <property type="evidence" value="ECO:0007669"/>
    <property type="project" value="UniProtKB-KW"/>
</dbReference>
<dbReference type="EMBL" id="MT141497">
    <property type="protein sequence ID" value="QJA63451.1"/>
    <property type="molecule type" value="Genomic_DNA"/>
</dbReference>
<sequence length="181" mass="20431">MDADWQRRFWDGVDRGSDNVCWNWNRSVTRHGYGSIRFNSAPHCNHSLGVHTVAYRMCVGPVPDGIMVLHDCGNRRCCNPRHLYLGTAQDNANDRERDGRTTHGLEQHNARLTESQVVEIRRRMKAGEPAKYLAVEYGITQPSVRCAGLGLTWKHLNIVESPADPPGRGKWSSRYGYGKAA</sequence>
<evidence type="ECO:0000259" key="2">
    <source>
        <dbReference type="Pfam" id="PF13392"/>
    </source>
</evidence>
<dbReference type="Pfam" id="PF13392">
    <property type="entry name" value="HNH_3"/>
    <property type="match status" value="1"/>
</dbReference>
<feature type="domain" description="HNH nuclease" evidence="2">
    <location>
        <begin position="49"/>
        <end position="92"/>
    </location>
</feature>
<keyword evidence="3" id="KW-0378">Hydrolase</keyword>
<organism evidence="3">
    <name type="scientific">viral metagenome</name>
    <dbReference type="NCBI Taxonomy" id="1070528"/>
    <lineage>
        <taxon>unclassified sequences</taxon>
        <taxon>metagenomes</taxon>
        <taxon>organismal metagenomes</taxon>
    </lineage>
</organism>
<dbReference type="Gene3D" id="3.90.75.10">
    <property type="entry name" value="Homing Intron 3 (I-ppo) Encoded Endonuclease, Chain A"/>
    <property type="match status" value="1"/>
</dbReference>
<keyword evidence="3" id="KW-0540">Nuclease</keyword>
<reference evidence="3" key="1">
    <citation type="submission" date="2020-03" db="EMBL/GenBank/DDBJ databases">
        <title>The deep terrestrial virosphere.</title>
        <authorList>
            <person name="Holmfeldt K."/>
            <person name="Nilsson E."/>
            <person name="Simone D."/>
            <person name="Lopez-Fernandez M."/>
            <person name="Wu X."/>
            <person name="de Brujin I."/>
            <person name="Lundin D."/>
            <person name="Andersson A."/>
            <person name="Bertilsson S."/>
            <person name="Dopson M."/>
        </authorList>
    </citation>
    <scope>NUCLEOTIDE SEQUENCE</scope>
    <source>
        <strain evidence="3">MM415B00627</strain>
    </source>
</reference>
<dbReference type="InterPro" id="IPR003615">
    <property type="entry name" value="HNH_nuc"/>
</dbReference>
<evidence type="ECO:0000256" key="1">
    <source>
        <dbReference type="SAM" id="MobiDB-lite"/>
    </source>
</evidence>
<proteinExistence type="predicted"/>
<keyword evidence="3" id="KW-0255">Endonuclease</keyword>
<dbReference type="AlphaFoldDB" id="A0A6M3J2R7"/>
<protein>
    <submittedName>
        <fullName evidence="3">Putative homing endonuclease</fullName>
    </submittedName>
</protein>
<name>A0A6M3J2R7_9ZZZZ</name>
<gene>
    <name evidence="3" type="ORF">MM415B00627_0033</name>
</gene>